<dbReference type="GO" id="GO:0005886">
    <property type="term" value="C:plasma membrane"/>
    <property type="evidence" value="ECO:0007669"/>
    <property type="project" value="UniProtKB-SubCell"/>
</dbReference>
<reference evidence="3" key="1">
    <citation type="submission" date="2017-01" db="EMBL/GenBank/DDBJ databases">
        <authorList>
            <person name="Varghese N."/>
            <person name="Submissions S."/>
        </authorList>
    </citation>
    <scope>NUCLEOTIDE SEQUENCE [LARGE SCALE GENOMIC DNA]</scope>
    <source>
        <strain evidence="3">DSM 16176</strain>
    </source>
</reference>
<feature type="transmembrane region" description="Helical" evidence="1">
    <location>
        <begin position="247"/>
        <end position="272"/>
    </location>
</feature>
<proteinExistence type="predicted"/>
<dbReference type="OrthoDB" id="8613028at2"/>
<dbReference type="STRING" id="252246.SAMN05421799_11081"/>
<dbReference type="Proteomes" id="UP000186156">
    <property type="component" value="Unassembled WGS sequence"/>
</dbReference>
<dbReference type="EMBL" id="FTOO01000010">
    <property type="protein sequence ID" value="SIT03488.1"/>
    <property type="molecule type" value="Genomic_DNA"/>
</dbReference>
<evidence type="ECO:0000313" key="3">
    <source>
        <dbReference type="Proteomes" id="UP000186156"/>
    </source>
</evidence>
<feature type="transmembrane region" description="Helical" evidence="1">
    <location>
        <begin position="177"/>
        <end position="202"/>
    </location>
</feature>
<feature type="transmembrane region" description="Helical" evidence="1">
    <location>
        <begin position="333"/>
        <end position="352"/>
    </location>
</feature>
<sequence length="360" mass="39122">MMFMRVVQNEWMKLVRRRRLTAVIVLALCLVGMFGLGELHEKQVYSRVAVQETPVSPNWRAQAEQILAASQERLKQLDQAQSASAPSATQADTRASLQQQVQEARYRLSRDVAPLAPNRVNAWSETIDFLGPVSRIFLPLLVIVLVGDIVAGEMTQGTIKLLLVRPVRRRTLLWGKWAIAAASSAALSFLVCFAFLATALAIDGAQGGWQPTWLNVHVKFYSAPGSLQPIPVSSYDHAAVWPMWQAFLLQSALVAAAMVAVASIAFTCSVLLPSAMVSTSAAMGTIIIGYMVAAMARGQSWVKALFTTHLSLYGNLAGGTAYSIGSPVTLQEGLWVLLLWTVVPLAVAFARFGRQDVLNA</sequence>
<protein>
    <submittedName>
        <fullName evidence="2">ABC-2 type transport system permease protein</fullName>
    </submittedName>
</protein>
<keyword evidence="3" id="KW-1185">Reference proteome</keyword>
<dbReference type="PANTHER" id="PTHR37305:SF1">
    <property type="entry name" value="MEMBRANE PROTEIN"/>
    <property type="match status" value="1"/>
</dbReference>
<keyword evidence="1" id="KW-1133">Transmembrane helix</keyword>
<gene>
    <name evidence="2" type="ORF">SAMN05421799_11081</name>
</gene>
<feature type="transmembrane region" description="Helical" evidence="1">
    <location>
        <begin position="279"/>
        <end position="296"/>
    </location>
</feature>
<keyword evidence="1" id="KW-0472">Membrane</keyword>
<dbReference type="RefSeq" id="WP_076348283.1">
    <property type="nucleotide sequence ID" value="NZ_FTOO01000010.1"/>
</dbReference>
<feature type="transmembrane region" description="Helical" evidence="1">
    <location>
        <begin position="136"/>
        <end position="156"/>
    </location>
</feature>
<evidence type="ECO:0000256" key="1">
    <source>
        <dbReference type="SAM" id="Phobius"/>
    </source>
</evidence>
<evidence type="ECO:0000313" key="2">
    <source>
        <dbReference type="EMBL" id="SIT03488.1"/>
    </source>
</evidence>
<organism evidence="2 3">
    <name type="scientific">Alicyclobacillus vulcanalis</name>
    <dbReference type="NCBI Taxonomy" id="252246"/>
    <lineage>
        <taxon>Bacteria</taxon>
        <taxon>Bacillati</taxon>
        <taxon>Bacillota</taxon>
        <taxon>Bacilli</taxon>
        <taxon>Bacillales</taxon>
        <taxon>Alicyclobacillaceae</taxon>
        <taxon>Alicyclobacillus</taxon>
    </lineage>
</organism>
<keyword evidence="1" id="KW-0812">Transmembrane</keyword>
<accession>A0A1N7NYX9</accession>
<dbReference type="GO" id="GO:0140359">
    <property type="term" value="F:ABC-type transporter activity"/>
    <property type="evidence" value="ECO:0007669"/>
    <property type="project" value="InterPro"/>
</dbReference>
<dbReference type="Pfam" id="PF12679">
    <property type="entry name" value="ABC2_membrane_2"/>
    <property type="match status" value="1"/>
</dbReference>
<dbReference type="PANTHER" id="PTHR37305">
    <property type="entry name" value="INTEGRAL MEMBRANE PROTEIN-RELATED"/>
    <property type="match status" value="1"/>
</dbReference>
<dbReference type="AlphaFoldDB" id="A0A1N7NYX9"/>
<name>A0A1N7NYX9_9BACL</name>